<dbReference type="GO" id="GO:0016787">
    <property type="term" value="F:hydrolase activity"/>
    <property type="evidence" value="ECO:0007669"/>
    <property type="project" value="UniProtKB-KW"/>
</dbReference>
<keyword evidence="1" id="KW-0812">Transmembrane</keyword>
<dbReference type="AlphaFoldDB" id="A0AAD7Q7S4"/>
<keyword evidence="3" id="KW-0378">Hydrolase</keyword>
<dbReference type="PANTHER" id="PTHR43689">
    <property type="entry name" value="HYDROLASE"/>
    <property type="match status" value="1"/>
</dbReference>
<keyword evidence="1" id="KW-0472">Membrane</keyword>
<proteinExistence type="predicted"/>
<dbReference type="InterPro" id="IPR029058">
    <property type="entry name" value="AB_hydrolase_fold"/>
</dbReference>
<evidence type="ECO:0000313" key="4">
    <source>
        <dbReference type="Proteomes" id="UP001163823"/>
    </source>
</evidence>
<evidence type="ECO:0000259" key="2">
    <source>
        <dbReference type="Pfam" id="PF00561"/>
    </source>
</evidence>
<gene>
    <name evidence="3" type="ORF">O6P43_006240</name>
</gene>
<dbReference type="KEGG" id="qsa:O6P43_006240"/>
<dbReference type="InterPro" id="IPR000073">
    <property type="entry name" value="AB_hydrolase_1"/>
</dbReference>
<protein>
    <submittedName>
        <fullName evidence="3">Alpha/beta hydrolase fold</fullName>
    </submittedName>
</protein>
<organism evidence="3 4">
    <name type="scientific">Quillaja saponaria</name>
    <name type="common">Soap bark tree</name>
    <dbReference type="NCBI Taxonomy" id="32244"/>
    <lineage>
        <taxon>Eukaryota</taxon>
        <taxon>Viridiplantae</taxon>
        <taxon>Streptophyta</taxon>
        <taxon>Embryophyta</taxon>
        <taxon>Tracheophyta</taxon>
        <taxon>Spermatophyta</taxon>
        <taxon>Magnoliopsida</taxon>
        <taxon>eudicotyledons</taxon>
        <taxon>Gunneridae</taxon>
        <taxon>Pentapetalae</taxon>
        <taxon>rosids</taxon>
        <taxon>fabids</taxon>
        <taxon>Fabales</taxon>
        <taxon>Quillajaceae</taxon>
        <taxon>Quillaja</taxon>
    </lineage>
</organism>
<name>A0AAD7Q7S4_QUISA</name>
<dbReference type="EMBL" id="JARAOO010000003">
    <property type="protein sequence ID" value="KAJ7976460.1"/>
    <property type="molecule type" value="Genomic_DNA"/>
</dbReference>
<reference evidence="3" key="1">
    <citation type="journal article" date="2023" name="Science">
        <title>Elucidation of the pathway for biosynthesis of saponin adjuvants from the soapbark tree.</title>
        <authorList>
            <person name="Reed J."/>
            <person name="Orme A."/>
            <person name="El-Demerdash A."/>
            <person name="Owen C."/>
            <person name="Martin L.B.B."/>
            <person name="Misra R.C."/>
            <person name="Kikuchi S."/>
            <person name="Rejzek M."/>
            <person name="Martin A.C."/>
            <person name="Harkess A."/>
            <person name="Leebens-Mack J."/>
            <person name="Louveau T."/>
            <person name="Stephenson M.J."/>
            <person name="Osbourn A."/>
        </authorList>
    </citation>
    <scope>NUCLEOTIDE SEQUENCE</scope>
    <source>
        <strain evidence="3">S10</strain>
    </source>
</reference>
<dbReference type="SUPFAM" id="SSF53474">
    <property type="entry name" value="alpha/beta-Hydrolases"/>
    <property type="match status" value="1"/>
</dbReference>
<evidence type="ECO:0000313" key="3">
    <source>
        <dbReference type="EMBL" id="KAJ7976460.1"/>
    </source>
</evidence>
<keyword evidence="4" id="KW-1185">Reference proteome</keyword>
<sequence length="461" mass="52371">MFSYLYNVSVAPISSLVSRFLPMSSAVFSGKWLRKSAGKLISIITFTVFFILDFLDAVFCIIYRYLDECLEGKTSPCYCGNRGQQGNNVIDGEEGELSETLYGRKNIFREMGFLKFPRKWENSQKRCCGGEKMVNRWSDCGCNSCVSWVKSNGDHRLHLIVKEPSLDPNEDFKEKPTENVIFLHGFLSSSSFWTQTVFPTLLEQVNGNYRLVAVDLLGFGRSPKPRDCFYTLRDHLEMIEKSAIEPLHLSSFHLVAHSMGCIIALALAAKHSKSVKSVTLVAPPYFSSLENGASLNALERLAEKKLWPPLSFGSSFMSWYEHLGRCVCFLFCQNHRNWEWILKFITRKRDLDFMISDLSRHTHHSAWHSMHNVICGGAKFMDRYLGILTKAGVKISVVQGDQDQVVPIECCKNFKLKAPDIEVNIVRNADHGTVIFGREEDFAQNLGCIWTSLAADSARKY</sequence>
<dbReference type="PANTHER" id="PTHR43689:SF14">
    <property type="entry name" value="LYSOPHOSPHOLIPASE BODYGUARD 4-RELATED"/>
    <property type="match status" value="1"/>
</dbReference>
<comment type="caution">
    <text evidence="3">The sequence shown here is derived from an EMBL/GenBank/DDBJ whole genome shotgun (WGS) entry which is preliminary data.</text>
</comment>
<feature type="domain" description="AB hydrolase-1" evidence="2">
    <location>
        <begin position="180"/>
        <end position="293"/>
    </location>
</feature>
<dbReference type="PRINTS" id="PR00111">
    <property type="entry name" value="ABHYDROLASE"/>
</dbReference>
<dbReference type="Gene3D" id="3.40.50.1820">
    <property type="entry name" value="alpha/beta hydrolase"/>
    <property type="match status" value="1"/>
</dbReference>
<dbReference type="Pfam" id="PF00561">
    <property type="entry name" value="Abhydrolase_1"/>
    <property type="match status" value="1"/>
</dbReference>
<feature type="transmembrane region" description="Helical" evidence="1">
    <location>
        <begin position="40"/>
        <end position="66"/>
    </location>
</feature>
<evidence type="ECO:0000256" key="1">
    <source>
        <dbReference type="SAM" id="Phobius"/>
    </source>
</evidence>
<dbReference type="Proteomes" id="UP001163823">
    <property type="component" value="Chromosome 3"/>
</dbReference>
<keyword evidence="1" id="KW-1133">Transmembrane helix</keyword>
<accession>A0AAD7Q7S4</accession>